<dbReference type="AlphaFoldDB" id="A0A511R6I2"/>
<dbReference type="PANTHER" id="PTHR30007:SF0">
    <property type="entry name" value="TRANSPOSASE"/>
    <property type="match status" value="1"/>
</dbReference>
<dbReference type="GO" id="GO:0004803">
    <property type="term" value="F:transposase activity"/>
    <property type="evidence" value="ECO:0007669"/>
    <property type="project" value="InterPro"/>
</dbReference>
<protein>
    <recommendedName>
        <fullName evidence="1">Transposase IS4-like domain-containing protein</fullName>
    </recommendedName>
</protein>
<gene>
    <name evidence="2" type="ORF">MHY01S_34040</name>
</gene>
<dbReference type="GO" id="GO:0003677">
    <property type="term" value="F:DNA binding"/>
    <property type="evidence" value="ECO:0007669"/>
    <property type="project" value="InterPro"/>
</dbReference>
<accession>A0A511R6I2</accession>
<dbReference type="EMBL" id="BJXL01000199">
    <property type="protein sequence ID" value="GEM85238.1"/>
    <property type="molecule type" value="Genomic_DNA"/>
</dbReference>
<comment type="caution">
    <text evidence="2">The sequence shown here is derived from an EMBL/GenBank/DDBJ whole genome shotgun (WGS) entry which is preliminary data.</text>
</comment>
<dbReference type="PANTHER" id="PTHR30007">
    <property type="entry name" value="PHP DOMAIN PROTEIN"/>
    <property type="match status" value="1"/>
</dbReference>
<evidence type="ECO:0000313" key="3">
    <source>
        <dbReference type="Proteomes" id="UP000321197"/>
    </source>
</evidence>
<sequence>MDTLGHLLALVVTAASEQERAQVGALSQQVQEVTGARVEVAFVDQGYTGEEAAQAAQAEGIALCVVKVEGARRGFVLLPKRWVVERSFAWTSRFRRLARDYERLAETLRGWHWLAFSVLMTAKTVELLRTAS</sequence>
<name>A0A511R6I2_9DEIN</name>
<evidence type="ECO:0000313" key="2">
    <source>
        <dbReference type="EMBL" id="GEM85238.1"/>
    </source>
</evidence>
<feature type="domain" description="Transposase IS4-like" evidence="1">
    <location>
        <begin position="2"/>
        <end position="118"/>
    </location>
</feature>
<dbReference type="InterPro" id="IPR002559">
    <property type="entry name" value="Transposase_11"/>
</dbReference>
<organism evidence="2 3">
    <name type="scientific">Meiothermus hypogaeus NBRC 106114</name>
    <dbReference type="NCBI Taxonomy" id="1227553"/>
    <lineage>
        <taxon>Bacteria</taxon>
        <taxon>Thermotogati</taxon>
        <taxon>Deinococcota</taxon>
        <taxon>Deinococci</taxon>
        <taxon>Thermales</taxon>
        <taxon>Thermaceae</taxon>
        <taxon>Meiothermus</taxon>
    </lineage>
</organism>
<dbReference type="GO" id="GO:0006313">
    <property type="term" value="P:DNA transposition"/>
    <property type="evidence" value="ECO:0007669"/>
    <property type="project" value="InterPro"/>
</dbReference>
<proteinExistence type="predicted"/>
<reference evidence="2 3" key="1">
    <citation type="submission" date="2019-07" db="EMBL/GenBank/DDBJ databases">
        <title>Whole genome shotgun sequence of Meiothermus hypogaeus NBRC 106114.</title>
        <authorList>
            <person name="Hosoyama A."/>
            <person name="Uohara A."/>
            <person name="Ohji S."/>
            <person name="Ichikawa N."/>
        </authorList>
    </citation>
    <scope>NUCLEOTIDE SEQUENCE [LARGE SCALE GENOMIC DNA]</scope>
    <source>
        <strain evidence="2 3">NBRC 106114</strain>
    </source>
</reference>
<dbReference type="Proteomes" id="UP000321197">
    <property type="component" value="Unassembled WGS sequence"/>
</dbReference>
<dbReference type="Pfam" id="PF01609">
    <property type="entry name" value="DDE_Tnp_1"/>
    <property type="match status" value="1"/>
</dbReference>
<evidence type="ECO:0000259" key="1">
    <source>
        <dbReference type="Pfam" id="PF01609"/>
    </source>
</evidence>